<dbReference type="GO" id="GO:0005886">
    <property type="term" value="C:plasma membrane"/>
    <property type="evidence" value="ECO:0007669"/>
    <property type="project" value="UniProtKB-SubCell"/>
</dbReference>
<feature type="transmembrane region" description="Helical" evidence="6">
    <location>
        <begin position="87"/>
        <end position="108"/>
    </location>
</feature>
<dbReference type="InterPro" id="IPR017039">
    <property type="entry name" value="Virul_fac_BrkB"/>
</dbReference>
<feature type="transmembrane region" description="Helical" evidence="6">
    <location>
        <begin position="163"/>
        <end position="183"/>
    </location>
</feature>
<proteinExistence type="predicted"/>
<reference evidence="7" key="1">
    <citation type="journal article" date="2020" name="mSystems">
        <title>Genome- and Community-Level Interaction Insights into Carbon Utilization and Element Cycling Functions of Hydrothermarchaeota in Hydrothermal Sediment.</title>
        <authorList>
            <person name="Zhou Z."/>
            <person name="Liu Y."/>
            <person name="Xu W."/>
            <person name="Pan J."/>
            <person name="Luo Z.H."/>
            <person name="Li M."/>
        </authorList>
    </citation>
    <scope>NUCLEOTIDE SEQUENCE [LARGE SCALE GENOMIC DNA]</scope>
    <source>
        <strain evidence="7">SpSt-783</strain>
    </source>
</reference>
<keyword evidence="5 6" id="KW-0472">Membrane</keyword>
<accession>A0A7C6EIQ9</accession>
<feature type="transmembrane region" description="Helical" evidence="6">
    <location>
        <begin position="234"/>
        <end position="256"/>
    </location>
</feature>
<evidence type="ECO:0000256" key="2">
    <source>
        <dbReference type="ARBA" id="ARBA00022475"/>
    </source>
</evidence>
<dbReference type="Pfam" id="PF03631">
    <property type="entry name" value="Virul_fac_BrkB"/>
    <property type="match status" value="1"/>
</dbReference>
<feature type="transmembrane region" description="Helical" evidence="6">
    <location>
        <begin position="195"/>
        <end position="214"/>
    </location>
</feature>
<evidence type="ECO:0000313" key="7">
    <source>
        <dbReference type="EMBL" id="HHS62487.1"/>
    </source>
</evidence>
<keyword evidence="3 6" id="KW-0812">Transmembrane</keyword>
<feature type="transmembrane region" description="Helical" evidence="6">
    <location>
        <begin position="129"/>
        <end position="151"/>
    </location>
</feature>
<dbReference type="NCBIfam" id="TIGR00765">
    <property type="entry name" value="yihY_not_rbn"/>
    <property type="match status" value="1"/>
</dbReference>
<comment type="subcellular location">
    <subcellularLocation>
        <location evidence="1">Cell membrane</location>
        <topology evidence="1">Multi-pass membrane protein</topology>
    </subcellularLocation>
</comment>
<dbReference type="EMBL" id="DTHJ01000056">
    <property type="protein sequence ID" value="HHS62487.1"/>
    <property type="molecule type" value="Genomic_DNA"/>
</dbReference>
<comment type="caution">
    <text evidence="7">The sequence shown here is derived from an EMBL/GenBank/DDBJ whole genome shotgun (WGS) entry which is preliminary data.</text>
</comment>
<dbReference type="AlphaFoldDB" id="A0A7C6EIQ9"/>
<name>A0A7C6EIQ9_UNCW3</name>
<evidence type="ECO:0000256" key="6">
    <source>
        <dbReference type="SAM" id="Phobius"/>
    </source>
</evidence>
<evidence type="ECO:0000256" key="3">
    <source>
        <dbReference type="ARBA" id="ARBA00022692"/>
    </source>
</evidence>
<gene>
    <name evidence="7" type="ORF">ENV70_02570</name>
</gene>
<evidence type="ECO:0000256" key="5">
    <source>
        <dbReference type="ARBA" id="ARBA00023136"/>
    </source>
</evidence>
<dbReference type="PANTHER" id="PTHR30213">
    <property type="entry name" value="INNER MEMBRANE PROTEIN YHJD"/>
    <property type="match status" value="1"/>
</dbReference>
<evidence type="ECO:0000256" key="1">
    <source>
        <dbReference type="ARBA" id="ARBA00004651"/>
    </source>
</evidence>
<feature type="transmembrane region" description="Helical" evidence="6">
    <location>
        <begin position="21"/>
        <end position="49"/>
    </location>
</feature>
<evidence type="ECO:0000256" key="4">
    <source>
        <dbReference type="ARBA" id="ARBA00022989"/>
    </source>
</evidence>
<dbReference type="PANTHER" id="PTHR30213:SF0">
    <property type="entry name" value="UPF0761 MEMBRANE PROTEIN YIHY"/>
    <property type="match status" value="1"/>
</dbReference>
<sequence>MKNFFWLLKKAYSKFNADRCPLIASALVNAGIFSLFPLLLGILSFSFFILGSSQGIIEKILPILKQIIPIGLEEIIKNIKAIRQTSIIIAIIGMLGFLWGSASIFGAIESSLNLIWKAKKDRPFFKKSLITMAWAFLAWIILIASVGITFWASVIGLKGIVKFLPIVNIIISTLVFGLIYWFFPNRKVKFKEAYIGALFASIMWEIVKILYSFYVTKVVDYSKVFGSLSAMILLLLWLYYSAFIFLFGAELSYVYARQKYLKKKKNSNTNITLRGC</sequence>
<protein>
    <submittedName>
        <fullName evidence="7">YihY/virulence factor BrkB family protein</fullName>
    </submittedName>
</protein>
<keyword evidence="4 6" id="KW-1133">Transmembrane helix</keyword>
<dbReference type="PIRSF" id="PIRSF035875">
    <property type="entry name" value="RNase_BN"/>
    <property type="match status" value="1"/>
</dbReference>
<organism evidence="7">
    <name type="scientific">candidate division WOR-3 bacterium</name>
    <dbReference type="NCBI Taxonomy" id="2052148"/>
    <lineage>
        <taxon>Bacteria</taxon>
        <taxon>Bacteria division WOR-3</taxon>
    </lineage>
</organism>
<keyword evidence="2" id="KW-1003">Cell membrane</keyword>